<evidence type="ECO:0000256" key="3">
    <source>
        <dbReference type="ARBA" id="ARBA00023163"/>
    </source>
</evidence>
<dbReference type="InterPro" id="IPR018490">
    <property type="entry name" value="cNMP-bd_dom_sf"/>
</dbReference>
<keyword evidence="2" id="KW-0238">DNA-binding</keyword>
<accession>A0A6B3SNF4</accession>
<dbReference type="InterPro" id="IPR036390">
    <property type="entry name" value="WH_DNA-bd_sf"/>
</dbReference>
<protein>
    <submittedName>
        <fullName evidence="6">Helix-turn-helix domain-containing protein</fullName>
    </submittedName>
</protein>
<dbReference type="CDD" id="cd00092">
    <property type="entry name" value="HTH_CRP"/>
    <property type="match status" value="1"/>
</dbReference>
<feature type="domain" description="HTH crp-type" evidence="5">
    <location>
        <begin position="169"/>
        <end position="242"/>
    </location>
</feature>
<dbReference type="EMBL" id="JAAIVB010000048">
    <property type="protein sequence ID" value="NEX62344.1"/>
    <property type="molecule type" value="Genomic_DNA"/>
</dbReference>
<dbReference type="PANTHER" id="PTHR24567">
    <property type="entry name" value="CRP FAMILY TRANSCRIPTIONAL REGULATORY PROTEIN"/>
    <property type="match status" value="1"/>
</dbReference>
<feature type="domain" description="Cyclic nucleotide-binding" evidence="4">
    <location>
        <begin position="36"/>
        <end position="119"/>
    </location>
</feature>
<dbReference type="SMART" id="SM00419">
    <property type="entry name" value="HTH_CRP"/>
    <property type="match status" value="1"/>
</dbReference>
<dbReference type="CDD" id="cd00038">
    <property type="entry name" value="CAP_ED"/>
    <property type="match status" value="1"/>
</dbReference>
<evidence type="ECO:0000313" key="7">
    <source>
        <dbReference type="Proteomes" id="UP000482155"/>
    </source>
</evidence>
<dbReference type="Pfam" id="PF00027">
    <property type="entry name" value="cNMP_binding"/>
    <property type="match status" value="1"/>
</dbReference>
<dbReference type="InterPro" id="IPR018335">
    <property type="entry name" value="Tscrpt_reg_HTH_Crp-type_CS"/>
</dbReference>
<dbReference type="GO" id="GO:0003700">
    <property type="term" value="F:DNA-binding transcription factor activity"/>
    <property type="evidence" value="ECO:0007669"/>
    <property type="project" value="InterPro"/>
</dbReference>
<dbReference type="PRINTS" id="PR00034">
    <property type="entry name" value="HTHCRP"/>
</dbReference>
<dbReference type="PROSITE" id="PS00042">
    <property type="entry name" value="HTH_CRP_1"/>
    <property type="match status" value="1"/>
</dbReference>
<evidence type="ECO:0000259" key="4">
    <source>
        <dbReference type="PROSITE" id="PS50042"/>
    </source>
</evidence>
<dbReference type="SMART" id="SM00100">
    <property type="entry name" value="cNMP"/>
    <property type="match status" value="1"/>
</dbReference>
<dbReference type="GO" id="GO:0005829">
    <property type="term" value="C:cytosol"/>
    <property type="evidence" value="ECO:0007669"/>
    <property type="project" value="TreeGrafter"/>
</dbReference>
<dbReference type="PROSITE" id="PS50042">
    <property type="entry name" value="CNMP_BINDING_3"/>
    <property type="match status" value="1"/>
</dbReference>
<dbReference type="InterPro" id="IPR050397">
    <property type="entry name" value="Env_Response_Regulators"/>
</dbReference>
<dbReference type="PANTHER" id="PTHR24567:SF75">
    <property type="entry name" value="FUMARATE AND NITRATE REDUCTION REGULATORY PROTEIN"/>
    <property type="match status" value="1"/>
</dbReference>
<dbReference type="Gene3D" id="1.10.10.10">
    <property type="entry name" value="Winged helix-like DNA-binding domain superfamily/Winged helix DNA-binding domain"/>
    <property type="match status" value="1"/>
</dbReference>
<dbReference type="InterPro" id="IPR000595">
    <property type="entry name" value="cNMP-bd_dom"/>
</dbReference>
<dbReference type="Proteomes" id="UP000482155">
    <property type="component" value="Unassembled WGS sequence"/>
</dbReference>
<evidence type="ECO:0000313" key="6">
    <source>
        <dbReference type="EMBL" id="NEX62344.1"/>
    </source>
</evidence>
<dbReference type="InterPro" id="IPR012318">
    <property type="entry name" value="HTH_CRP"/>
</dbReference>
<dbReference type="PROSITE" id="PS51063">
    <property type="entry name" value="HTH_CRP_2"/>
    <property type="match status" value="1"/>
</dbReference>
<proteinExistence type="predicted"/>
<dbReference type="SUPFAM" id="SSF51206">
    <property type="entry name" value="cAMP-binding domain-like"/>
    <property type="match status" value="1"/>
</dbReference>
<name>A0A6B3SNF4_9BURK</name>
<keyword evidence="7" id="KW-1185">Reference proteome</keyword>
<keyword evidence="3" id="KW-0804">Transcription</keyword>
<evidence type="ECO:0000256" key="1">
    <source>
        <dbReference type="ARBA" id="ARBA00023015"/>
    </source>
</evidence>
<comment type="caution">
    <text evidence="6">The sequence shown here is derived from an EMBL/GenBank/DDBJ whole genome shotgun (WGS) entry which is preliminary data.</text>
</comment>
<sequence length="260" mass="29177">MLSHLQYPGQPALPARSVVPLHPVQCASCRLRTLCLPTGLTDASLRKLAPALTSRRVYKDEALYKMDDPFRSVYAIRFGHFKTFQVSANGEEQITGLHMAGDLLGIDGLCNDRHRCYAVALEDSEVCEFPYASLESLFVQIPPLLRQFHRLISEEMSREQANMLVLGNLSADQRFASFLLDLSRRYGARGYSSTSFYLRMSREDIANYLGLTIESISRIIGRMRARGLVNVTHRNVELLDVPALATLAFRDGRAQADAVH</sequence>
<dbReference type="InterPro" id="IPR036388">
    <property type="entry name" value="WH-like_DNA-bd_sf"/>
</dbReference>
<dbReference type="Gene3D" id="2.60.120.10">
    <property type="entry name" value="Jelly Rolls"/>
    <property type="match status" value="1"/>
</dbReference>
<dbReference type="InterPro" id="IPR014710">
    <property type="entry name" value="RmlC-like_jellyroll"/>
</dbReference>
<dbReference type="RefSeq" id="WP_163964470.1">
    <property type="nucleotide sequence ID" value="NZ_JAAIVB010000048.1"/>
</dbReference>
<evidence type="ECO:0000259" key="5">
    <source>
        <dbReference type="PROSITE" id="PS51063"/>
    </source>
</evidence>
<dbReference type="Pfam" id="PF13545">
    <property type="entry name" value="HTH_Crp_2"/>
    <property type="match status" value="1"/>
</dbReference>
<reference evidence="6 7" key="1">
    <citation type="submission" date="2020-02" db="EMBL/GenBank/DDBJ databases">
        <authorList>
            <person name="Kim M.K."/>
        </authorList>
    </citation>
    <scope>NUCLEOTIDE SEQUENCE [LARGE SCALE GENOMIC DNA]</scope>
    <source>
        <strain evidence="6 7">17J57-3</strain>
    </source>
</reference>
<evidence type="ECO:0000256" key="2">
    <source>
        <dbReference type="ARBA" id="ARBA00023125"/>
    </source>
</evidence>
<organism evidence="6 7">
    <name type="scientific">Noviherbaspirillum galbum</name>
    <dbReference type="NCBI Taxonomy" id="2709383"/>
    <lineage>
        <taxon>Bacteria</taxon>
        <taxon>Pseudomonadati</taxon>
        <taxon>Pseudomonadota</taxon>
        <taxon>Betaproteobacteria</taxon>
        <taxon>Burkholderiales</taxon>
        <taxon>Oxalobacteraceae</taxon>
        <taxon>Noviherbaspirillum</taxon>
    </lineage>
</organism>
<dbReference type="GO" id="GO:0003677">
    <property type="term" value="F:DNA binding"/>
    <property type="evidence" value="ECO:0007669"/>
    <property type="project" value="UniProtKB-KW"/>
</dbReference>
<dbReference type="SUPFAM" id="SSF46785">
    <property type="entry name" value="Winged helix' DNA-binding domain"/>
    <property type="match status" value="1"/>
</dbReference>
<dbReference type="AlphaFoldDB" id="A0A6B3SNF4"/>
<dbReference type="FunFam" id="1.10.10.10:FF:000028">
    <property type="entry name" value="Fumarate/nitrate reduction transcriptional regulator Fnr"/>
    <property type="match status" value="1"/>
</dbReference>
<keyword evidence="1" id="KW-0805">Transcription regulation</keyword>
<gene>
    <name evidence="6" type="ORF">G3574_14740</name>
</gene>